<dbReference type="EMBL" id="JWZX01002934">
    <property type="protein sequence ID" value="KOO25756.1"/>
    <property type="molecule type" value="Genomic_DNA"/>
</dbReference>
<feature type="binding site" evidence="5">
    <location>
        <position position="81"/>
    </location>
    <ligand>
        <name>chlorophyll a</name>
        <dbReference type="ChEBI" id="CHEBI:58416"/>
        <label>1</label>
    </ligand>
</feature>
<keyword evidence="7" id="KW-1185">Reference proteome</keyword>
<dbReference type="GO" id="GO:0009507">
    <property type="term" value="C:chloroplast"/>
    <property type="evidence" value="ECO:0007669"/>
    <property type="project" value="UniProtKB-SubCell"/>
</dbReference>
<name>A0A0M0JGL8_9EUKA</name>
<keyword evidence="5" id="KW-0157">Chromophore</keyword>
<dbReference type="InterPro" id="IPR022796">
    <property type="entry name" value="Chloroa_b-bind"/>
</dbReference>
<dbReference type="GO" id="GO:0009765">
    <property type="term" value="P:photosynthesis, light harvesting"/>
    <property type="evidence" value="ECO:0007669"/>
    <property type="project" value="InterPro"/>
</dbReference>
<evidence type="ECO:0000256" key="5">
    <source>
        <dbReference type="PIRSR" id="PIRSR601344-1"/>
    </source>
</evidence>
<organism evidence="6 7">
    <name type="scientific">Chrysochromulina tobinii</name>
    <dbReference type="NCBI Taxonomy" id="1460289"/>
    <lineage>
        <taxon>Eukaryota</taxon>
        <taxon>Haptista</taxon>
        <taxon>Haptophyta</taxon>
        <taxon>Prymnesiophyceae</taxon>
        <taxon>Prymnesiales</taxon>
        <taxon>Chrysochromulinaceae</taxon>
        <taxon>Chrysochromulina</taxon>
    </lineage>
</organism>
<dbReference type="SUPFAM" id="SSF103511">
    <property type="entry name" value="Chlorophyll a-b binding protein"/>
    <property type="match status" value="1"/>
</dbReference>
<dbReference type="Gene3D" id="1.10.3460.10">
    <property type="entry name" value="Chlorophyll a/b binding protein domain"/>
    <property type="match status" value="1"/>
</dbReference>
<accession>A0A0M0JGL8</accession>
<sequence>MLSLSVASLSFAPVAHVSSPVAPRSIIVMETKADLEAMAVKLNPIVKFWDPLGMADGTGMTGVGGDNAGSIGWLRHAEIKHGRVAMAAFVGFCVQSNGIHWPGSLTLSGVTYDQIAAAGGPPAQWDALPTNSKWQIFFLIAFLELWSECAMDKHYMKGGKPGAFPSFAPIRSEIGHPPLDLFDPFGFSKNKTPEQKQRGLLVELNNGRLAQLGIMAFVSEAKVPGSVPALAGKIAPYSGECMAPWAAGDAASVPLVKEMLAWVGPWGTI</sequence>
<feature type="binding site" evidence="5">
    <location>
        <position position="83"/>
    </location>
    <ligand>
        <name>chlorophyll a</name>
        <dbReference type="ChEBI" id="CHEBI:58416"/>
        <label>1</label>
    </ligand>
</feature>
<comment type="subcellular location">
    <subcellularLocation>
        <location evidence="1">Plastid</location>
        <location evidence="1">Chloroplast</location>
    </subcellularLocation>
</comment>
<dbReference type="OrthoDB" id="191071at2759"/>
<reference evidence="7" key="1">
    <citation type="journal article" date="2015" name="PLoS Genet.">
        <title>Genome Sequence and Transcriptome Analyses of Chrysochromulina tobin: Metabolic Tools for Enhanced Algal Fitness in the Prominent Order Prymnesiales (Haptophyceae).</title>
        <authorList>
            <person name="Hovde B.T."/>
            <person name="Deodato C.R."/>
            <person name="Hunsperger H.M."/>
            <person name="Ryken S.A."/>
            <person name="Yost W."/>
            <person name="Jha R.K."/>
            <person name="Patterson J."/>
            <person name="Monnat R.J. Jr."/>
            <person name="Barlow S.B."/>
            <person name="Starkenburg S.R."/>
            <person name="Cattolico R.A."/>
        </authorList>
    </citation>
    <scope>NUCLEOTIDE SEQUENCE</scope>
    <source>
        <strain evidence="7">CCMP291</strain>
    </source>
</reference>
<evidence type="ECO:0000256" key="4">
    <source>
        <dbReference type="ARBA" id="ARBA00022640"/>
    </source>
</evidence>
<feature type="binding site" evidence="5">
    <location>
        <position position="49"/>
    </location>
    <ligand>
        <name>chlorophyll a</name>
        <dbReference type="ChEBI" id="CHEBI:58416"/>
        <label>1</label>
    </ligand>
</feature>
<gene>
    <name evidence="6" type="ORF">Ctob_006832</name>
</gene>
<proteinExistence type="predicted"/>
<evidence type="ECO:0000256" key="2">
    <source>
        <dbReference type="ARBA" id="ARBA00022528"/>
    </source>
</evidence>
<keyword evidence="4" id="KW-0934">Plastid</keyword>
<evidence type="ECO:0000256" key="1">
    <source>
        <dbReference type="ARBA" id="ARBA00004229"/>
    </source>
</evidence>
<evidence type="ECO:0000313" key="6">
    <source>
        <dbReference type="EMBL" id="KOO25756.1"/>
    </source>
</evidence>
<feature type="binding site" evidence="5">
    <location>
        <position position="206"/>
    </location>
    <ligand>
        <name>chlorophyll a</name>
        <dbReference type="ChEBI" id="CHEBI:58416"/>
        <label>1</label>
    </ligand>
</feature>
<protein>
    <submittedName>
        <fullName evidence="6">Chloroplast light harvesting protein isoform 12</fullName>
    </submittedName>
</protein>
<feature type="binding site" evidence="5">
    <location>
        <position position="78"/>
    </location>
    <ligand>
        <name>chlorophyll a</name>
        <dbReference type="ChEBI" id="CHEBI:58416"/>
        <label>1</label>
    </ligand>
</feature>
<evidence type="ECO:0000256" key="3">
    <source>
        <dbReference type="ARBA" id="ARBA00022531"/>
    </source>
</evidence>
<comment type="caution">
    <text evidence="6">The sequence shown here is derived from an EMBL/GenBank/DDBJ whole genome shotgun (WGS) entry which is preliminary data.</text>
</comment>
<keyword evidence="3" id="KW-0602">Photosynthesis</keyword>
<keyword evidence="2" id="KW-0150">Chloroplast</keyword>
<dbReference type="GO" id="GO:0016020">
    <property type="term" value="C:membrane"/>
    <property type="evidence" value="ECO:0007669"/>
    <property type="project" value="InterPro"/>
</dbReference>
<dbReference type="Pfam" id="PF00504">
    <property type="entry name" value="Chloroa_b-bind"/>
    <property type="match status" value="1"/>
</dbReference>
<feature type="binding site" evidence="5">
    <location>
        <position position="208"/>
    </location>
    <ligand>
        <name>chlorophyll a</name>
        <dbReference type="ChEBI" id="CHEBI:58416"/>
        <label>1</label>
    </ligand>
</feature>
<dbReference type="InterPro" id="IPR001344">
    <property type="entry name" value="Chloro_AB-bd_pln"/>
</dbReference>
<evidence type="ECO:0000313" key="7">
    <source>
        <dbReference type="Proteomes" id="UP000037460"/>
    </source>
</evidence>
<feature type="binding site" evidence="5">
    <location>
        <position position="128"/>
    </location>
    <ligand>
        <name>chlorophyll a</name>
        <dbReference type="ChEBI" id="CHEBI:58416"/>
        <label>1</label>
    </ligand>
</feature>
<dbReference type="PANTHER" id="PTHR21649">
    <property type="entry name" value="CHLOROPHYLL A/B BINDING PROTEIN"/>
    <property type="match status" value="1"/>
</dbReference>
<dbReference type="AlphaFoldDB" id="A0A0M0JGL8"/>
<dbReference type="Proteomes" id="UP000037460">
    <property type="component" value="Unassembled WGS sequence"/>
</dbReference>
<feature type="binding site" evidence="5">
    <location>
        <position position="203"/>
    </location>
    <ligand>
        <name>chlorophyll a</name>
        <dbReference type="ChEBI" id="CHEBI:58416"/>
        <label>1</label>
    </ligand>
</feature>
<keyword evidence="5" id="KW-0148">Chlorophyll</keyword>
<dbReference type="GO" id="GO:0016168">
    <property type="term" value="F:chlorophyll binding"/>
    <property type="evidence" value="ECO:0007669"/>
    <property type="project" value="UniProtKB-KW"/>
</dbReference>